<gene>
    <name evidence="2" type="ORF">B0H17DRAFT_1254472</name>
</gene>
<reference evidence="2" key="1">
    <citation type="submission" date="2023-03" db="EMBL/GenBank/DDBJ databases">
        <title>Massive genome expansion in bonnet fungi (Mycena s.s.) driven by repeated elements and novel gene families across ecological guilds.</title>
        <authorList>
            <consortium name="Lawrence Berkeley National Laboratory"/>
            <person name="Harder C.B."/>
            <person name="Miyauchi S."/>
            <person name="Viragh M."/>
            <person name="Kuo A."/>
            <person name="Thoen E."/>
            <person name="Andreopoulos B."/>
            <person name="Lu D."/>
            <person name="Skrede I."/>
            <person name="Drula E."/>
            <person name="Henrissat B."/>
            <person name="Morin E."/>
            <person name="Kohler A."/>
            <person name="Barry K."/>
            <person name="LaButti K."/>
            <person name="Morin E."/>
            <person name="Salamov A."/>
            <person name="Lipzen A."/>
            <person name="Mereny Z."/>
            <person name="Hegedus B."/>
            <person name="Baldrian P."/>
            <person name="Stursova M."/>
            <person name="Weitz H."/>
            <person name="Taylor A."/>
            <person name="Grigoriev I.V."/>
            <person name="Nagy L.G."/>
            <person name="Martin F."/>
            <person name="Kauserud H."/>
        </authorList>
    </citation>
    <scope>NUCLEOTIDE SEQUENCE</scope>
    <source>
        <strain evidence="2">CBHHK067</strain>
    </source>
</reference>
<protein>
    <submittedName>
        <fullName evidence="2">Uncharacterized protein</fullName>
    </submittedName>
</protein>
<name>A0AAD7G869_MYCRO</name>
<accession>A0AAD7G869</accession>
<dbReference type="Proteomes" id="UP001221757">
    <property type="component" value="Unassembled WGS sequence"/>
</dbReference>
<dbReference type="EMBL" id="JARKIE010000210">
    <property type="protein sequence ID" value="KAJ7666387.1"/>
    <property type="molecule type" value="Genomic_DNA"/>
</dbReference>
<evidence type="ECO:0000256" key="1">
    <source>
        <dbReference type="SAM" id="MobiDB-lite"/>
    </source>
</evidence>
<evidence type="ECO:0000313" key="3">
    <source>
        <dbReference type="Proteomes" id="UP001221757"/>
    </source>
</evidence>
<proteinExistence type="predicted"/>
<feature type="region of interest" description="Disordered" evidence="1">
    <location>
        <begin position="166"/>
        <end position="190"/>
    </location>
</feature>
<organism evidence="2 3">
    <name type="scientific">Mycena rosella</name>
    <name type="common">Pink bonnet</name>
    <name type="synonym">Agaricus rosellus</name>
    <dbReference type="NCBI Taxonomy" id="1033263"/>
    <lineage>
        <taxon>Eukaryota</taxon>
        <taxon>Fungi</taxon>
        <taxon>Dikarya</taxon>
        <taxon>Basidiomycota</taxon>
        <taxon>Agaricomycotina</taxon>
        <taxon>Agaricomycetes</taxon>
        <taxon>Agaricomycetidae</taxon>
        <taxon>Agaricales</taxon>
        <taxon>Marasmiineae</taxon>
        <taxon>Mycenaceae</taxon>
        <taxon>Mycena</taxon>
    </lineage>
</organism>
<dbReference type="AlphaFoldDB" id="A0AAD7G869"/>
<evidence type="ECO:0000313" key="2">
    <source>
        <dbReference type="EMBL" id="KAJ7666387.1"/>
    </source>
</evidence>
<keyword evidence="3" id="KW-1185">Reference proteome</keyword>
<feature type="compositionally biased region" description="Polar residues" evidence="1">
    <location>
        <begin position="178"/>
        <end position="190"/>
    </location>
</feature>
<sequence length="243" mass="26786">MTAGQTNARLEIGGRDYWNRLEQRELSRLDVSTRTGNRGLCLVIMSSKTLQPANQFRPARTIFIFEDNVPQPCGHEHAWVDTGSGIRTGLTEQKFDRLSARLNEREGAASEHVAAGNFEAAYRLSETVEVEVGLCSKAGEQSPLHAHPRSDGPALARVEHRFASDTLPNQIRWRPPGQLTSNDGRTALNNGQTPLDLSTRLGLSWQCSTHPRPDRPSHLAWLLRLGSTPRGDGAVYNGCAQAE</sequence>
<comment type="caution">
    <text evidence="2">The sequence shown here is derived from an EMBL/GenBank/DDBJ whole genome shotgun (WGS) entry which is preliminary data.</text>
</comment>